<protein>
    <submittedName>
        <fullName evidence="2">Uncharacterized protein</fullName>
    </submittedName>
</protein>
<evidence type="ECO:0000256" key="1">
    <source>
        <dbReference type="SAM" id="MobiDB-lite"/>
    </source>
</evidence>
<accession>A0ABS2K0C6</accession>
<feature type="compositionally biased region" description="Basic and acidic residues" evidence="1">
    <location>
        <begin position="1"/>
        <end position="13"/>
    </location>
</feature>
<dbReference type="Proteomes" id="UP001430149">
    <property type="component" value="Unassembled WGS sequence"/>
</dbReference>
<proteinExistence type="predicted"/>
<reference evidence="2" key="1">
    <citation type="submission" date="2020-10" db="EMBL/GenBank/DDBJ databases">
        <title>Phylogeny of dyella-like bacteria.</title>
        <authorList>
            <person name="Fu J."/>
        </authorList>
    </citation>
    <scope>NUCLEOTIDE SEQUENCE</scope>
    <source>
        <strain evidence="2">DHOC52</strain>
    </source>
</reference>
<keyword evidence="3" id="KW-1185">Reference proteome</keyword>
<name>A0ABS2K0C6_9GAMM</name>
<evidence type="ECO:0000313" key="2">
    <source>
        <dbReference type="EMBL" id="MBM7124702.1"/>
    </source>
</evidence>
<feature type="region of interest" description="Disordered" evidence="1">
    <location>
        <begin position="1"/>
        <end position="26"/>
    </location>
</feature>
<organism evidence="2 3">
    <name type="scientific">Dyella flava</name>
    <dbReference type="NCBI Taxonomy" id="1920170"/>
    <lineage>
        <taxon>Bacteria</taxon>
        <taxon>Pseudomonadati</taxon>
        <taxon>Pseudomonadota</taxon>
        <taxon>Gammaproteobacteria</taxon>
        <taxon>Lysobacterales</taxon>
        <taxon>Rhodanobacteraceae</taxon>
        <taxon>Dyella</taxon>
    </lineage>
</organism>
<gene>
    <name evidence="2" type="ORF">ISP19_04865</name>
</gene>
<dbReference type="EMBL" id="JADIKE010000028">
    <property type="protein sequence ID" value="MBM7124702.1"/>
    <property type="molecule type" value="Genomic_DNA"/>
</dbReference>
<comment type="caution">
    <text evidence="2">The sequence shown here is derived from an EMBL/GenBank/DDBJ whole genome shotgun (WGS) entry which is preliminary data.</text>
</comment>
<sequence length="60" mass="6752">MDSRFRGMFEKPFPHTASMPSERPKGQKEGFMKFLVATLSVATVIKQLDLPLVPCSKPSR</sequence>
<evidence type="ECO:0000313" key="3">
    <source>
        <dbReference type="Proteomes" id="UP001430149"/>
    </source>
</evidence>